<keyword evidence="3" id="KW-1185">Reference proteome</keyword>
<proteinExistence type="predicted"/>
<dbReference type="AlphaFoldDB" id="D8LNL1"/>
<feature type="compositionally biased region" description="Basic and acidic residues" evidence="1">
    <location>
        <begin position="266"/>
        <end position="275"/>
    </location>
</feature>
<name>D8LNL1_ECTSI</name>
<accession>D8LNL1</accession>
<protein>
    <recommendedName>
        <fullName evidence="4">PDZ domain-containing protein</fullName>
    </recommendedName>
</protein>
<feature type="region of interest" description="Disordered" evidence="1">
    <location>
        <begin position="1"/>
        <end position="56"/>
    </location>
</feature>
<organism evidence="2 3">
    <name type="scientific">Ectocarpus siliculosus</name>
    <name type="common">Brown alga</name>
    <name type="synonym">Conferva siliculosa</name>
    <dbReference type="NCBI Taxonomy" id="2880"/>
    <lineage>
        <taxon>Eukaryota</taxon>
        <taxon>Sar</taxon>
        <taxon>Stramenopiles</taxon>
        <taxon>Ochrophyta</taxon>
        <taxon>PX clade</taxon>
        <taxon>Phaeophyceae</taxon>
        <taxon>Ectocarpales</taxon>
        <taxon>Ectocarpaceae</taxon>
        <taxon>Ectocarpus</taxon>
    </lineage>
</organism>
<dbReference type="Proteomes" id="UP000002630">
    <property type="component" value="Unassembled WGS sequence"/>
</dbReference>
<evidence type="ECO:0008006" key="4">
    <source>
        <dbReference type="Google" id="ProtNLM"/>
    </source>
</evidence>
<evidence type="ECO:0000313" key="2">
    <source>
        <dbReference type="EMBL" id="CBN76285.1"/>
    </source>
</evidence>
<feature type="compositionally biased region" description="Low complexity" evidence="1">
    <location>
        <begin position="236"/>
        <end position="255"/>
    </location>
</feature>
<sequence>MSPSHTLPARLPPSPGRMTGVEDTPGAGRWDGERHVTPSRQLPKAPGMGVEGPREEPWAAAEGAAAAAAADHASANVAKAGDHDDTGLVYEIAFPQAGALGLNLRTYLAEQPAGARLGLPPYGSLEVLDAQKFYLKAIVEPGDLLVAINGKKLTGSRFSFEDAIAVCSRASLPRVLRFARMKGASAAEIECAFGADVVCATFDAMDAPQQRLVTAQLHPSAPSHFFLNPPTRRGTKTPTAGTAAGGAEATAAAIGESAPSQSIATGDDKAGCDNV</sequence>
<feature type="region of interest" description="Disordered" evidence="1">
    <location>
        <begin position="223"/>
        <end position="275"/>
    </location>
</feature>
<evidence type="ECO:0000256" key="1">
    <source>
        <dbReference type="SAM" id="MobiDB-lite"/>
    </source>
</evidence>
<dbReference type="EMBL" id="FN649760">
    <property type="protein sequence ID" value="CBN76285.1"/>
    <property type="molecule type" value="Genomic_DNA"/>
</dbReference>
<gene>
    <name evidence="2" type="ORF">Esi_0493_0014</name>
</gene>
<dbReference type="OrthoDB" id="10611455at2759"/>
<reference evidence="2 3" key="1">
    <citation type="journal article" date="2010" name="Nature">
        <title>The Ectocarpus genome and the independent evolution of multicellularity in brown algae.</title>
        <authorList>
            <person name="Cock J.M."/>
            <person name="Sterck L."/>
            <person name="Rouze P."/>
            <person name="Scornet D."/>
            <person name="Allen A.E."/>
            <person name="Amoutzias G."/>
            <person name="Anthouard V."/>
            <person name="Artiguenave F."/>
            <person name="Aury J.M."/>
            <person name="Badger J.H."/>
            <person name="Beszteri B."/>
            <person name="Billiau K."/>
            <person name="Bonnet E."/>
            <person name="Bothwell J.H."/>
            <person name="Bowler C."/>
            <person name="Boyen C."/>
            <person name="Brownlee C."/>
            <person name="Carrano C.J."/>
            <person name="Charrier B."/>
            <person name="Cho G.Y."/>
            <person name="Coelho S.M."/>
            <person name="Collen J."/>
            <person name="Corre E."/>
            <person name="Da Silva C."/>
            <person name="Delage L."/>
            <person name="Delaroque N."/>
            <person name="Dittami S.M."/>
            <person name="Doulbeau S."/>
            <person name="Elias M."/>
            <person name="Farnham G."/>
            <person name="Gachon C.M."/>
            <person name="Gschloessl B."/>
            <person name="Heesch S."/>
            <person name="Jabbari K."/>
            <person name="Jubin C."/>
            <person name="Kawai H."/>
            <person name="Kimura K."/>
            <person name="Kloareg B."/>
            <person name="Kupper F.C."/>
            <person name="Lang D."/>
            <person name="Le Bail A."/>
            <person name="Leblanc C."/>
            <person name="Lerouge P."/>
            <person name="Lohr M."/>
            <person name="Lopez P.J."/>
            <person name="Martens C."/>
            <person name="Maumus F."/>
            <person name="Michel G."/>
            <person name="Miranda-Saavedra D."/>
            <person name="Morales J."/>
            <person name="Moreau H."/>
            <person name="Motomura T."/>
            <person name="Nagasato C."/>
            <person name="Napoli C.A."/>
            <person name="Nelson D.R."/>
            <person name="Nyvall-Collen P."/>
            <person name="Peters A.F."/>
            <person name="Pommier C."/>
            <person name="Potin P."/>
            <person name="Poulain J."/>
            <person name="Quesneville H."/>
            <person name="Read B."/>
            <person name="Rensing S.A."/>
            <person name="Ritter A."/>
            <person name="Rousvoal S."/>
            <person name="Samanta M."/>
            <person name="Samson G."/>
            <person name="Schroeder D.C."/>
            <person name="Segurens B."/>
            <person name="Strittmatter M."/>
            <person name="Tonon T."/>
            <person name="Tregear J.W."/>
            <person name="Valentin K."/>
            <person name="von Dassow P."/>
            <person name="Yamagishi T."/>
            <person name="Van de Peer Y."/>
            <person name="Wincker P."/>
        </authorList>
    </citation>
    <scope>NUCLEOTIDE SEQUENCE [LARGE SCALE GENOMIC DNA]</scope>
    <source>
        <strain evidence="3">Ec32 / CCAP1310/4</strain>
    </source>
</reference>
<dbReference type="InParanoid" id="D8LNL1"/>
<evidence type="ECO:0000313" key="3">
    <source>
        <dbReference type="Proteomes" id="UP000002630"/>
    </source>
</evidence>